<evidence type="ECO:0000256" key="2">
    <source>
        <dbReference type="SAM" id="Phobius"/>
    </source>
</evidence>
<reference evidence="3 4" key="1">
    <citation type="journal article" date="2021" name="DNA Res.">
        <title>Genome analysis of Candida subhashii reveals its hybrid nature and dual mitochondrial genome conformations.</title>
        <authorList>
            <person name="Mixao V."/>
            <person name="Hegedusova E."/>
            <person name="Saus E."/>
            <person name="Pryszcz L.P."/>
            <person name="Cillingova A."/>
            <person name="Nosek J."/>
            <person name="Gabaldon T."/>
        </authorList>
    </citation>
    <scope>NUCLEOTIDE SEQUENCE [LARGE SCALE GENOMIC DNA]</scope>
    <source>
        <strain evidence="3 4">CBS 10753</strain>
    </source>
</reference>
<keyword evidence="2" id="KW-0812">Transmembrane</keyword>
<name>A0A8J5QIG5_9ASCO</name>
<dbReference type="EMBL" id="JAGSYN010000212">
    <property type="protein sequence ID" value="KAG7661736.1"/>
    <property type="molecule type" value="Genomic_DNA"/>
</dbReference>
<dbReference type="Proteomes" id="UP000694255">
    <property type="component" value="Unassembled WGS sequence"/>
</dbReference>
<evidence type="ECO:0000256" key="1">
    <source>
        <dbReference type="SAM" id="MobiDB-lite"/>
    </source>
</evidence>
<feature type="transmembrane region" description="Helical" evidence="2">
    <location>
        <begin position="64"/>
        <end position="85"/>
    </location>
</feature>
<accession>A0A8J5QIG5</accession>
<protein>
    <submittedName>
        <fullName evidence="3">Uncharacterized protein</fullName>
    </submittedName>
</protein>
<proteinExistence type="predicted"/>
<evidence type="ECO:0000313" key="4">
    <source>
        <dbReference type="Proteomes" id="UP000694255"/>
    </source>
</evidence>
<dbReference type="RefSeq" id="XP_049261969.1">
    <property type="nucleotide sequence ID" value="XM_049408741.1"/>
</dbReference>
<evidence type="ECO:0000313" key="3">
    <source>
        <dbReference type="EMBL" id="KAG7661736.1"/>
    </source>
</evidence>
<keyword evidence="2" id="KW-0472">Membrane</keyword>
<dbReference type="GeneID" id="73471549"/>
<dbReference type="AlphaFoldDB" id="A0A8J5QIG5"/>
<keyword evidence="2" id="KW-1133">Transmembrane helix</keyword>
<comment type="caution">
    <text evidence="3">The sequence shown here is derived from an EMBL/GenBank/DDBJ whole genome shotgun (WGS) entry which is preliminary data.</text>
</comment>
<keyword evidence="4" id="KW-1185">Reference proteome</keyword>
<dbReference type="OrthoDB" id="4095332at2759"/>
<organism evidence="3 4">
    <name type="scientific">[Candida] subhashii</name>
    <dbReference type="NCBI Taxonomy" id="561895"/>
    <lineage>
        <taxon>Eukaryota</taxon>
        <taxon>Fungi</taxon>
        <taxon>Dikarya</taxon>
        <taxon>Ascomycota</taxon>
        <taxon>Saccharomycotina</taxon>
        <taxon>Pichiomycetes</taxon>
        <taxon>Debaryomycetaceae</taxon>
        <taxon>Spathaspora</taxon>
    </lineage>
</organism>
<feature type="compositionally biased region" description="Basic and acidic residues" evidence="1">
    <location>
        <begin position="8"/>
        <end position="20"/>
    </location>
</feature>
<sequence length="86" mass="9536">MSAVISRTESHLSHLKSRTGEHLHAVASNRSAIRSIHPDEGLDDVELLKQIGYKQELRRHYSTVQVFGIAFSIMGLLPSIASTLII</sequence>
<feature type="region of interest" description="Disordered" evidence="1">
    <location>
        <begin position="1"/>
        <end position="20"/>
    </location>
</feature>
<gene>
    <name evidence="3" type="ORF">J8A68_004749</name>
</gene>
<feature type="non-terminal residue" evidence="3">
    <location>
        <position position="86"/>
    </location>
</feature>